<keyword evidence="3" id="KW-1185">Reference proteome</keyword>
<feature type="domain" description="CorA-like transporter" evidence="1">
    <location>
        <begin position="13"/>
        <end position="69"/>
    </location>
</feature>
<dbReference type="InterPro" id="IPR058257">
    <property type="entry name" value="CorA-like_dom"/>
</dbReference>
<dbReference type="Pfam" id="PF26616">
    <property type="entry name" value="CorA-like"/>
    <property type="match status" value="1"/>
</dbReference>
<dbReference type="OrthoDB" id="5396681at2759"/>
<gene>
    <name evidence="2" type="ORF">IMSHALPRED_006875</name>
</gene>
<name>A0A8H3FK96_9LECA</name>
<protein>
    <recommendedName>
        <fullName evidence="1">CorA-like transporter domain-containing protein</fullName>
    </recommendedName>
</protein>
<reference evidence="2" key="1">
    <citation type="submission" date="2021-03" db="EMBL/GenBank/DDBJ databases">
        <authorList>
            <person name="Tagirdzhanova G."/>
        </authorList>
    </citation>
    <scope>NUCLEOTIDE SEQUENCE</scope>
</reference>
<dbReference type="Proteomes" id="UP000664534">
    <property type="component" value="Unassembled WGS sequence"/>
</dbReference>
<sequence length="210" mass="24040">MPEKAAELLQKPDICYNIRHFERHRRDLDDPWSCRQSAIHQKFYFANEHSKWIVVHPPLLFGESLKYIHPSQIAHPMGLHLQYLTAGAANWNEYLNHISEKLAALDQKISFPKSLKDFDVDFSFSQQVHVLRQKSSQAHFVLDNTIATVASLKVLADKIAQIINLPSTVADSFRAELENTSSELRRQLLTARKLLLLSKDIKSMVTSALP</sequence>
<evidence type="ECO:0000259" key="1">
    <source>
        <dbReference type="Pfam" id="PF26616"/>
    </source>
</evidence>
<dbReference type="EMBL" id="CAJPDT010000042">
    <property type="protein sequence ID" value="CAF9926161.1"/>
    <property type="molecule type" value="Genomic_DNA"/>
</dbReference>
<accession>A0A8H3FK96</accession>
<comment type="caution">
    <text evidence="2">The sequence shown here is derived from an EMBL/GenBank/DDBJ whole genome shotgun (WGS) entry which is preliminary data.</text>
</comment>
<evidence type="ECO:0000313" key="2">
    <source>
        <dbReference type="EMBL" id="CAF9926161.1"/>
    </source>
</evidence>
<dbReference type="AlphaFoldDB" id="A0A8H3FK96"/>
<proteinExistence type="predicted"/>
<organism evidence="2 3">
    <name type="scientific">Imshaugia aleurites</name>
    <dbReference type="NCBI Taxonomy" id="172621"/>
    <lineage>
        <taxon>Eukaryota</taxon>
        <taxon>Fungi</taxon>
        <taxon>Dikarya</taxon>
        <taxon>Ascomycota</taxon>
        <taxon>Pezizomycotina</taxon>
        <taxon>Lecanoromycetes</taxon>
        <taxon>OSLEUM clade</taxon>
        <taxon>Lecanoromycetidae</taxon>
        <taxon>Lecanorales</taxon>
        <taxon>Lecanorineae</taxon>
        <taxon>Parmeliaceae</taxon>
        <taxon>Imshaugia</taxon>
    </lineage>
</organism>
<evidence type="ECO:0000313" key="3">
    <source>
        <dbReference type="Proteomes" id="UP000664534"/>
    </source>
</evidence>